<protein>
    <recommendedName>
        <fullName evidence="1">HepT-like domain-containing protein</fullName>
    </recommendedName>
</protein>
<proteinExistence type="predicted"/>
<gene>
    <name evidence="2" type="ORF">ENW00_00670</name>
</gene>
<dbReference type="EMBL" id="DTIN01000008">
    <property type="protein sequence ID" value="HFX12667.1"/>
    <property type="molecule type" value="Genomic_DNA"/>
</dbReference>
<organism evidence="2">
    <name type="scientific">Dictyoglomus thermophilum</name>
    <dbReference type="NCBI Taxonomy" id="14"/>
    <lineage>
        <taxon>Bacteria</taxon>
        <taxon>Pseudomonadati</taxon>
        <taxon>Dictyoglomota</taxon>
        <taxon>Dictyoglomia</taxon>
        <taxon>Dictyoglomales</taxon>
        <taxon>Dictyoglomaceae</taxon>
        <taxon>Dictyoglomus</taxon>
    </lineage>
</organism>
<feature type="domain" description="HepT-like" evidence="1">
    <location>
        <begin position="44"/>
        <end position="151"/>
    </location>
</feature>
<evidence type="ECO:0000259" key="1">
    <source>
        <dbReference type="Pfam" id="PF20797"/>
    </source>
</evidence>
<dbReference type="Pfam" id="PF20797">
    <property type="entry name" value="HepT-like_2"/>
    <property type="match status" value="1"/>
</dbReference>
<dbReference type="AlphaFoldDB" id="A0A7C3MIM0"/>
<accession>A0A7C3MIM0</accession>
<sequence length="155" mass="18647">MKKMYLLISSRIKNEIIEIEETIKRAQKAWELIKEEDSLYIDSVALNLHNFYSGLERIFSLIAKEIDGKIIETPDWHKELLLQMSIEIPYVRPAIISKELKEKLENYRAFRHVVRNIYAYKLKPEKIRDLITNLPIIWEETKKYLLDFCNFLEMQ</sequence>
<dbReference type="InterPro" id="IPR048769">
    <property type="entry name" value="HepT-like_dom"/>
</dbReference>
<reference evidence="2" key="1">
    <citation type="journal article" date="2020" name="mSystems">
        <title>Genome- and Community-Level Interaction Insights into Carbon Utilization and Element Cycling Functions of Hydrothermarchaeota in Hydrothermal Sediment.</title>
        <authorList>
            <person name="Zhou Z."/>
            <person name="Liu Y."/>
            <person name="Xu W."/>
            <person name="Pan J."/>
            <person name="Luo Z.H."/>
            <person name="Li M."/>
        </authorList>
    </citation>
    <scope>NUCLEOTIDE SEQUENCE [LARGE SCALE GENOMIC DNA]</scope>
    <source>
        <strain evidence="2">SpSt-81</strain>
    </source>
</reference>
<name>A0A7C3MIM0_DICTH</name>
<evidence type="ECO:0000313" key="2">
    <source>
        <dbReference type="EMBL" id="HFX12667.1"/>
    </source>
</evidence>
<comment type="caution">
    <text evidence="2">The sequence shown here is derived from an EMBL/GenBank/DDBJ whole genome shotgun (WGS) entry which is preliminary data.</text>
</comment>